<keyword evidence="6" id="KW-0811">Translocation</keyword>
<protein>
    <submittedName>
        <fullName evidence="11">Uncharacterized protein</fullName>
    </submittedName>
</protein>
<keyword evidence="2" id="KW-0813">Transport</keyword>
<keyword evidence="10" id="KW-0732">Signal</keyword>
<gene>
    <name evidence="11" type="ORF">TDUB1175_LOCUS11896</name>
</gene>
<evidence type="ECO:0000256" key="5">
    <source>
        <dbReference type="ARBA" id="ARBA00022989"/>
    </source>
</evidence>
<dbReference type="PANTHER" id="PTHR33162:SF1">
    <property type="entry name" value="SEC-INDEPENDENT PROTEIN TRANSLOCASE PROTEIN TATA, CHLOROPLASTIC"/>
    <property type="match status" value="1"/>
</dbReference>
<keyword evidence="7 9" id="KW-0472">Membrane</keyword>
<evidence type="ECO:0000256" key="1">
    <source>
        <dbReference type="ARBA" id="ARBA00004167"/>
    </source>
</evidence>
<evidence type="ECO:0000256" key="3">
    <source>
        <dbReference type="ARBA" id="ARBA00022692"/>
    </source>
</evidence>
<keyword evidence="3 9" id="KW-0812">Transmembrane</keyword>
<feature type="signal peptide" evidence="10">
    <location>
        <begin position="1"/>
        <end position="20"/>
    </location>
</feature>
<dbReference type="EMBL" id="HBED01023968">
    <property type="protein sequence ID" value="CAD8313107.1"/>
    <property type="molecule type" value="Transcribed_RNA"/>
</dbReference>
<dbReference type="AlphaFoldDB" id="A0A7R9W3B1"/>
<comment type="subcellular location">
    <subcellularLocation>
        <location evidence="1">Membrane</location>
        <topology evidence="1">Single-pass membrane protein</topology>
    </subcellularLocation>
</comment>
<evidence type="ECO:0000256" key="7">
    <source>
        <dbReference type="ARBA" id="ARBA00023136"/>
    </source>
</evidence>
<proteinExistence type="predicted"/>
<evidence type="ECO:0000256" key="2">
    <source>
        <dbReference type="ARBA" id="ARBA00022448"/>
    </source>
</evidence>
<reference evidence="11" key="1">
    <citation type="submission" date="2021-01" db="EMBL/GenBank/DDBJ databases">
        <authorList>
            <person name="Corre E."/>
            <person name="Pelletier E."/>
            <person name="Niang G."/>
            <person name="Scheremetjew M."/>
            <person name="Finn R."/>
            <person name="Kale V."/>
            <person name="Holt S."/>
            <person name="Cochrane G."/>
            <person name="Meng A."/>
            <person name="Brown T."/>
            <person name="Cohen L."/>
        </authorList>
    </citation>
    <scope>NUCLEOTIDE SEQUENCE</scope>
    <source>
        <strain evidence="11">CCMP147</strain>
    </source>
</reference>
<dbReference type="PANTHER" id="PTHR33162">
    <property type="entry name" value="SEC-INDEPENDENT PROTEIN TRANSLOCASE PROTEIN TATA, CHLOROPLASTIC"/>
    <property type="match status" value="1"/>
</dbReference>
<evidence type="ECO:0000313" key="11">
    <source>
        <dbReference type="EMBL" id="CAD8313107.1"/>
    </source>
</evidence>
<dbReference type="InterPro" id="IPR003369">
    <property type="entry name" value="TatA/B/E"/>
</dbReference>
<keyword evidence="5 9" id="KW-1133">Transmembrane helix</keyword>
<accession>A0A7R9W3B1</accession>
<evidence type="ECO:0000256" key="10">
    <source>
        <dbReference type="SAM" id="SignalP"/>
    </source>
</evidence>
<name>A0A7R9W3B1_9STRA</name>
<evidence type="ECO:0000256" key="6">
    <source>
        <dbReference type="ARBA" id="ARBA00023010"/>
    </source>
</evidence>
<dbReference type="GO" id="GO:0015031">
    <property type="term" value="P:protein transport"/>
    <property type="evidence" value="ECO:0007669"/>
    <property type="project" value="UniProtKB-KW"/>
</dbReference>
<keyword evidence="4" id="KW-0653">Protein transport</keyword>
<feature type="region of interest" description="Disordered" evidence="8">
    <location>
        <begin position="137"/>
        <end position="166"/>
    </location>
</feature>
<dbReference type="Pfam" id="PF02416">
    <property type="entry name" value="TatA_B_E"/>
    <property type="match status" value="1"/>
</dbReference>
<dbReference type="GO" id="GO:0016020">
    <property type="term" value="C:membrane"/>
    <property type="evidence" value="ECO:0007669"/>
    <property type="project" value="UniProtKB-SubCell"/>
</dbReference>
<evidence type="ECO:0000256" key="8">
    <source>
        <dbReference type="SAM" id="MobiDB-lite"/>
    </source>
</evidence>
<feature type="chain" id="PRO_5031342571" evidence="10">
    <location>
        <begin position="21"/>
        <end position="166"/>
    </location>
</feature>
<evidence type="ECO:0000256" key="4">
    <source>
        <dbReference type="ARBA" id="ARBA00022927"/>
    </source>
</evidence>
<organism evidence="11">
    <name type="scientific">Pseudictyota dubia</name>
    <dbReference type="NCBI Taxonomy" id="2749911"/>
    <lineage>
        <taxon>Eukaryota</taxon>
        <taxon>Sar</taxon>
        <taxon>Stramenopiles</taxon>
        <taxon>Ochrophyta</taxon>
        <taxon>Bacillariophyta</taxon>
        <taxon>Mediophyceae</taxon>
        <taxon>Biddulphiophycidae</taxon>
        <taxon>Eupodiscales</taxon>
        <taxon>Odontellaceae</taxon>
        <taxon>Pseudictyota</taxon>
    </lineage>
</organism>
<sequence length="166" mass="17891">MCRGLKALVIAVAMASGTSAFVPSSSARGCFLTTRTGTDVSVSTPNDPNKLSEMQRMCDRMIKQQPAALRRQRRSVSSVQTMSLFGLGGPEIAIILIAAAFLLGPQQLANIGKDAGKFAGEFKNEWQDVPAEFKKGFEEGQIEAKASQAKEMDPLPPELSAEKEEK</sequence>
<dbReference type="Gene3D" id="1.20.5.3310">
    <property type="match status" value="1"/>
</dbReference>
<feature type="transmembrane region" description="Helical" evidence="9">
    <location>
        <begin position="82"/>
        <end position="103"/>
    </location>
</feature>
<evidence type="ECO:0000256" key="9">
    <source>
        <dbReference type="SAM" id="Phobius"/>
    </source>
</evidence>